<accession>A0A6J7P6W0</accession>
<evidence type="ECO:0000313" key="4">
    <source>
        <dbReference type="EMBL" id="CAB4666240.1"/>
    </source>
</evidence>
<evidence type="ECO:0000256" key="1">
    <source>
        <dbReference type="SAM" id="MobiDB-lite"/>
    </source>
</evidence>
<dbReference type="PANTHER" id="PTHR45625">
    <property type="entry name" value="PEPTIDYL-PROLYL CIS-TRANS ISOMERASE-RELATED"/>
    <property type="match status" value="1"/>
</dbReference>
<dbReference type="AlphaFoldDB" id="A0A6J7P6W0"/>
<dbReference type="GO" id="GO:0003755">
    <property type="term" value="F:peptidyl-prolyl cis-trans isomerase activity"/>
    <property type="evidence" value="ECO:0007669"/>
    <property type="project" value="InterPro"/>
</dbReference>
<name>A0A6J7P6W0_9ZZZZ</name>
<feature type="compositionally biased region" description="Low complexity" evidence="1">
    <location>
        <begin position="25"/>
        <end position="34"/>
    </location>
</feature>
<dbReference type="PROSITE" id="PS50072">
    <property type="entry name" value="CSA_PPIASE_2"/>
    <property type="match status" value="1"/>
</dbReference>
<organism evidence="5">
    <name type="scientific">freshwater metagenome</name>
    <dbReference type="NCBI Taxonomy" id="449393"/>
    <lineage>
        <taxon>unclassified sequences</taxon>
        <taxon>metagenomes</taxon>
        <taxon>ecological metagenomes</taxon>
    </lineage>
</organism>
<feature type="domain" description="PPIase cyclophilin-type" evidence="2">
    <location>
        <begin position="69"/>
        <end position="225"/>
    </location>
</feature>
<dbReference type="PRINTS" id="PR00153">
    <property type="entry name" value="CSAPPISMRASE"/>
</dbReference>
<dbReference type="InterPro" id="IPR044666">
    <property type="entry name" value="Cyclophilin_A-like"/>
</dbReference>
<dbReference type="EMBL" id="CAFBOX010000116">
    <property type="protein sequence ID" value="CAB5000255.1"/>
    <property type="molecule type" value="Genomic_DNA"/>
</dbReference>
<dbReference type="Gene3D" id="2.40.100.10">
    <property type="entry name" value="Cyclophilin-like"/>
    <property type="match status" value="1"/>
</dbReference>
<evidence type="ECO:0000259" key="2">
    <source>
        <dbReference type="PROSITE" id="PS50072"/>
    </source>
</evidence>
<feature type="region of interest" description="Disordered" evidence="1">
    <location>
        <begin position="25"/>
        <end position="47"/>
    </location>
</feature>
<dbReference type="PANTHER" id="PTHR45625:SF3">
    <property type="entry name" value="PEPTIDYL-PROLYL CIS-TRANS ISOMERASE B-RELATED"/>
    <property type="match status" value="1"/>
</dbReference>
<proteinExistence type="predicted"/>
<dbReference type="CDD" id="cd00317">
    <property type="entry name" value="cyclophilin"/>
    <property type="match status" value="1"/>
</dbReference>
<sequence>MKRTFGIVVAVALLATGLSVSPAANAAPKVNPPKCTKSKAVPHDPKKVVQPTKSLKSLPRTIIFSTNCGDIVVETVGKKAPVTITALTTLARAGYFDQSLCHRLTTQGLFVLQCGDPTASASGSPTGWKGYMDENLPVGKVMTYPAGTVAMANSGPNTNGSQIFFVFGDSSLQPNYTIWGKVTSGLDILNSIASLGAVQPDGKGQYVYAGDGFPVQLVAIEKVIIK</sequence>
<evidence type="ECO:0000313" key="3">
    <source>
        <dbReference type="EMBL" id="CAB4545856.1"/>
    </source>
</evidence>
<evidence type="ECO:0000313" key="5">
    <source>
        <dbReference type="EMBL" id="CAB5000255.1"/>
    </source>
</evidence>
<dbReference type="EMBL" id="CAEZWZ010000018">
    <property type="protein sequence ID" value="CAB4666240.1"/>
    <property type="molecule type" value="Genomic_DNA"/>
</dbReference>
<dbReference type="InterPro" id="IPR029000">
    <property type="entry name" value="Cyclophilin-like_dom_sf"/>
</dbReference>
<reference evidence="5" key="1">
    <citation type="submission" date="2020-05" db="EMBL/GenBank/DDBJ databases">
        <authorList>
            <person name="Chiriac C."/>
            <person name="Salcher M."/>
            <person name="Ghai R."/>
            <person name="Kavagutti S V."/>
        </authorList>
    </citation>
    <scope>NUCLEOTIDE SEQUENCE</scope>
</reference>
<gene>
    <name evidence="3" type="ORF">UFOPK1438_00753</name>
    <name evidence="4" type="ORF">UFOPK2329_00238</name>
    <name evidence="5" type="ORF">UFOPK4035_00724</name>
</gene>
<dbReference type="Pfam" id="PF00160">
    <property type="entry name" value="Pro_isomerase"/>
    <property type="match status" value="1"/>
</dbReference>
<dbReference type="EMBL" id="CAEZSM010000091">
    <property type="protein sequence ID" value="CAB4545856.1"/>
    <property type="molecule type" value="Genomic_DNA"/>
</dbReference>
<dbReference type="SUPFAM" id="SSF50891">
    <property type="entry name" value="Cyclophilin-like"/>
    <property type="match status" value="1"/>
</dbReference>
<dbReference type="InterPro" id="IPR002130">
    <property type="entry name" value="Cyclophilin-type_PPIase_dom"/>
</dbReference>
<protein>
    <submittedName>
        <fullName evidence="5">Unannotated protein</fullName>
    </submittedName>
</protein>